<keyword evidence="3" id="KW-0645">Protease</keyword>
<evidence type="ECO:0000313" key="4">
    <source>
        <dbReference type="Proteomes" id="UP000579647"/>
    </source>
</evidence>
<dbReference type="InterPro" id="IPR003709">
    <property type="entry name" value="VanY-like_core_dom"/>
</dbReference>
<dbReference type="Proteomes" id="UP000579647">
    <property type="component" value="Unassembled WGS sequence"/>
</dbReference>
<dbReference type="InterPro" id="IPR009045">
    <property type="entry name" value="Zn_M74/Hedgehog-like"/>
</dbReference>
<dbReference type="Gene3D" id="3.30.1380.10">
    <property type="match status" value="1"/>
</dbReference>
<feature type="coiled-coil region" evidence="1">
    <location>
        <begin position="58"/>
        <end position="109"/>
    </location>
</feature>
<dbReference type="PANTHER" id="PTHR34385">
    <property type="entry name" value="D-ALANYL-D-ALANINE CARBOXYPEPTIDASE"/>
    <property type="match status" value="1"/>
</dbReference>
<feature type="coiled-coil region" evidence="1">
    <location>
        <begin position="151"/>
        <end position="210"/>
    </location>
</feature>
<comment type="caution">
    <text evidence="3">The sequence shown here is derived from an EMBL/GenBank/DDBJ whole genome shotgun (WGS) entry which is preliminary data.</text>
</comment>
<organism evidence="3 4">
    <name type="scientific">Nocardiopsis metallicus</name>
    <dbReference type="NCBI Taxonomy" id="179819"/>
    <lineage>
        <taxon>Bacteria</taxon>
        <taxon>Bacillati</taxon>
        <taxon>Actinomycetota</taxon>
        <taxon>Actinomycetes</taxon>
        <taxon>Streptosporangiales</taxon>
        <taxon>Nocardiopsidaceae</taxon>
        <taxon>Nocardiopsis</taxon>
    </lineage>
</organism>
<evidence type="ECO:0000313" key="3">
    <source>
        <dbReference type="EMBL" id="MBB5493045.1"/>
    </source>
</evidence>
<accession>A0A840WMN6</accession>
<evidence type="ECO:0000259" key="2">
    <source>
        <dbReference type="Pfam" id="PF02557"/>
    </source>
</evidence>
<dbReference type="AlphaFoldDB" id="A0A840WMN6"/>
<gene>
    <name evidence="3" type="ORF">HNR07_004182</name>
</gene>
<dbReference type="SUPFAM" id="SSF55166">
    <property type="entry name" value="Hedgehog/DD-peptidase"/>
    <property type="match status" value="1"/>
</dbReference>
<sequence>MPFIPESARRRSRVSGSGVLTALGAHHRLRIAQALTLTLVTSLLVVPAQAVIAPAPAEASLADLRERAEEAAEALEAATDEYVERQDALEEAQEELIGTLHELQQIEGDLGDMREPLARLASTMYQQPDAGVLGILAAGDLDEDLQTQSYAAKLSEDNQALIQDATDLREEQVGLASEAQELQTFTQLEQAELAAEVEALRAQSEASTNELTEELEARGLDPDTYMLAADCDPSAAANASGYPNGLLPQEALCELYDDGKFLRADAAVAFLELNVEYVERFGENMCITSAYRDLPNQHRVYGQVAPGFAAVPGTSNHGLGQAIDLGCGIQDFRSERWNWMEENGARYDWIHPAWAKSSPFEPWHWEYEG</sequence>
<dbReference type="PANTHER" id="PTHR34385:SF1">
    <property type="entry name" value="PEPTIDOGLYCAN L-ALANYL-D-GLUTAMATE ENDOPEPTIDASE CWLK"/>
    <property type="match status" value="1"/>
</dbReference>
<dbReference type="CDD" id="cd14814">
    <property type="entry name" value="Peptidase_M15"/>
    <property type="match status" value="1"/>
</dbReference>
<evidence type="ECO:0000256" key="1">
    <source>
        <dbReference type="SAM" id="Coils"/>
    </source>
</evidence>
<proteinExistence type="predicted"/>
<dbReference type="EMBL" id="JACHDO010000001">
    <property type="protein sequence ID" value="MBB5493045.1"/>
    <property type="molecule type" value="Genomic_DNA"/>
</dbReference>
<keyword evidence="3" id="KW-0378">Hydrolase</keyword>
<dbReference type="GO" id="GO:0004180">
    <property type="term" value="F:carboxypeptidase activity"/>
    <property type="evidence" value="ECO:0007669"/>
    <property type="project" value="UniProtKB-KW"/>
</dbReference>
<reference evidence="3 4" key="1">
    <citation type="submission" date="2020-08" db="EMBL/GenBank/DDBJ databases">
        <title>Sequencing the genomes of 1000 actinobacteria strains.</title>
        <authorList>
            <person name="Klenk H.-P."/>
        </authorList>
    </citation>
    <scope>NUCLEOTIDE SEQUENCE [LARGE SCALE GENOMIC DNA]</scope>
    <source>
        <strain evidence="3 4">DSM 44598</strain>
    </source>
</reference>
<name>A0A840WMN6_9ACTN</name>
<keyword evidence="1" id="KW-0175">Coiled coil</keyword>
<dbReference type="Pfam" id="PF02557">
    <property type="entry name" value="VanY"/>
    <property type="match status" value="1"/>
</dbReference>
<dbReference type="GO" id="GO:0006508">
    <property type="term" value="P:proteolysis"/>
    <property type="evidence" value="ECO:0007669"/>
    <property type="project" value="InterPro"/>
</dbReference>
<feature type="domain" description="D-alanyl-D-alanine carboxypeptidase-like core" evidence="2">
    <location>
        <begin position="261"/>
        <end position="369"/>
    </location>
</feature>
<protein>
    <submittedName>
        <fullName evidence="3">LAS superfamily LD-carboxypeptidase LdcB</fullName>
    </submittedName>
</protein>
<keyword evidence="4" id="KW-1185">Reference proteome</keyword>
<keyword evidence="3" id="KW-0121">Carboxypeptidase</keyword>
<dbReference type="InterPro" id="IPR052179">
    <property type="entry name" value="DD-CPase-like"/>
</dbReference>